<comment type="caution">
    <text evidence="1">The sequence shown here is derived from an EMBL/GenBank/DDBJ whole genome shotgun (WGS) entry which is preliminary data.</text>
</comment>
<evidence type="ECO:0000313" key="1">
    <source>
        <dbReference type="EMBL" id="GAI12073.1"/>
    </source>
</evidence>
<feature type="non-terminal residue" evidence="1">
    <location>
        <position position="1"/>
    </location>
</feature>
<gene>
    <name evidence="1" type="ORF">S06H3_15708</name>
</gene>
<reference evidence="1" key="1">
    <citation type="journal article" date="2014" name="Front. Microbiol.">
        <title>High frequency of phylogenetically diverse reductive dehalogenase-homologous genes in deep subseafloor sedimentary metagenomes.</title>
        <authorList>
            <person name="Kawai M."/>
            <person name="Futagami T."/>
            <person name="Toyoda A."/>
            <person name="Takaki Y."/>
            <person name="Nishi S."/>
            <person name="Hori S."/>
            <person name="Arai W."/>
            <person name="Tsubouchi T."/>
            <person name="Morono Y."/>
            <person name="Uchiyama I."/>
            <person name="Ito T."/>
            <person name="Fujiyama A."/>
            <person name="Inagaki F."/>
            <person name="Takami H."/>
        </authorList>
    </citation>
    <scope>NUCLEOTIDE SEQUENCE</scope>
    <source>
        <strain evidence="1">Expedition CK06-06</strain>
    </source>
</reference>
<protein>
    <submittedName>
        <fullName evidence="1">Uncharacterized protein</fullName>
    </submittedName>
</protein>
<proteinExistence type="predicted"/>
<sequence length="386" mass="44865">AQIDFADAIFDEEVKKAYDNWIKLEKELATLQMERGKIISDYYATIGDLKKAEEELNSARVKYRMTEIEWQGRILFFARGRIAELRDIAAQEGKWTKENATEFIKIQKTAFDAFTKLLDLRLQASLTAGLKEEQALESQQIEFKKWFPLFKYFAKEYYEAVNDIKKYDKELAAQIEKDTAELGEKFKEVHNIVIRGGDETARFQIEMGKRVIEAYQEYNMAMLEFDISVGRERREVLIVAMKERLADTEYWDGKQYAAKLAFEKTIVGLYQATNKEIINEAKMTAKIDLALALETLIKRRQYLHEMAAEYPILTEEITDAMKALIPSMDKIDKALKESTDELFELRVDTSEEVIALAAKETEEKIANWQKELKYLEVLEQAGVDVR</sequence>
<feature type="non-terminal residue" evidence="1">
    <location>
        <position position="386"/>
    </location>
</feature>
<accession>X1KZD3</accession>
<organism evidence="1">
    <name type="scientific">marine sediment metagenome</name>
    <dbReference type="NCBI Taxonomy" id="412755"/>
    <lineage>
        <taxon>unclassified sequences</taxon>
        <taxon>metagenomes</taxon>
        <taxon>ecological metagenomes</taxon>
    </lineage>
</organism>
<name>X1KZD3_9ZZZZ</name>
<dbReference type="AlphaFoldDB" id="X1KZD3"/>
<dbReference type="EMBL" id="BARV01007739">
    <property type="protein sequence ID" value="GAI12073.1"/>
    <property type="molecule type" value="Genomic_DNA"/>
</dbReference>